<comment type="subunit">
    <text evidence="3">UreD, UreF and UreG form a complex that acts as a GTP-hydrolysis-dependent molecular chaperone, activating the urease apoprotein by helping to assemble the nickel containing metallocenter of UreC. The UreE protein probably delivers the nickel.</text>
</comment>
<dbReference type="Pfam" id="PF01730">
    <property type="entry name" value="UreF"/>
    <property type="match status" value="1"/>
</dbReference>
<comment type="similarity">
    <text evidence="3">Belongs to the UreF family.</text>
</comment>
<dbReference type="Gene3D" id="1.10.4190.10">
    <property type="entry name" value="Urease accessory protein UreF"/>
    <property type="match status" value="1"/>
</dbReference>
<evidence type="ECO:0000313" key="4">
    <source>
        <dbReference type="EMBL" id="MBB3926028.1"/>
    </source>
</evidence>
<evidence type="ECO:0000256" key="2">
    <source>
        <dbReference type="ARBA" id="ARBA00023186"/>
    </source>
</evidence>
<evidence type="ECO:0000313" key="5">
    <source>
        <dbReference type="Proteomes" id="UP000571950"/>
    </source>
</evidence>
<sequence>MTTPPRRGNITTTTTTMLTDAALQPLLAWTSPAYPIGAFTYSHGLETAVDDGRVRTAADIVAYVETVLSSGGGWVDAVLFAHGWRAAGDEAAFDELADLAAAFRGSSETLLESVQQGRSFLAVTRAAWPHPALDAFAARRADLPVAHCSVMALACAAHGLPLAPSLHACIHGMAANLVSAGVRLVPLGQTDGQIATAALSRLIPALADRALATSLDDLGTASPLLELASFHHETLYTRLFRS</sequence>
<dbReference type="PANTHER" id="PTHR33620">
    <property type="entry name" value="UREASE ACCESSORY PROTEIN F"/>
    <property type="match status" value="1"/>
</dbReference>
<gene>
    <name evidence="3" type="primary">ureF</name>
    <name evidence="4" type="ORF">GGR43_001743</name>
</gene>
<organism evidence="4 5">
    <name type="scientific">Sphingobium jiangsuense</name>
    <dbReference type="NCBI Taxonomy" id="870476"/>
    <lineage>
        <taxon>Bacteria</taxon>
        <taxon>Pseudomonadati</taxon>
        <taxon>Pseudomonadota</taxon>
        <taxon>Alphaproteobacteria</taxon>
        <taxon>Sphingomonadales</taxon>
        <taxon>Sphingomonadaceae</taxon>
        <taxon>Sphingobium</taxon>
    </lineage>
</organism>
<dbReference type="PANTHER" id="PTHR33620:SF1">
    <property type="entry name" value="UREASE ACCESSORY PROTEIN F"/>
    <property type="match status" value="1"/>
</dbReference>
<accession>A0A7W6BFN1</accession>
<dbReference type="RefSeq" id="WP_246343439.1">
    <property type="nucleotide sequence ID" value="NZ_BSPS01000119.1"/>
</dbReference>
<proteinExistence type="inferred from homology"/>
<dbReference type="InterPro" id="IPR002639">
    <property type="entry name" value="UreF"/>
</dbReference>
<comment type="subcellular location">
    <subcellularLocation>
        <location evidence="3">Cytoplasm</location>
    </subcellularLocation>
</comment>
<dbReference type="HAMAP" id="MF_01385">
    <property type="entry name" value="UreF"/>
    <property type="match status" value="1"/>
</dbReference>
<name>A0A7W6BFN1_9SPHN</name>
<dbReference type="GO" id="GO:0005737">
    <property type="term" value="C:cytoplasm"/>
    <property type="evidence" value="ECO:0007669"/>
    <property type="project" value="UniProtKB-SubCell"/>
</dbReference>
<evidence type="ECO:0000256" key="3">
    <source>
        <dbReference type="HAMAP-Rule" id="MF_01385"/>
    </source>
</evidence>
<reference evidence="4 5" key="1">
    <citation type="submission" date="2020-08" db="EMBL/GenBank/DDBJ databases">
        <title>Genomic Encyclopedia of Type Strains, Phase IV (KMG-IV): sequencing the most valuable type-strain genomes for metagenomic binning, comparative biology and taxonomic classification.</title>
        <authorList>
            <person name="Goeker M."/>
        </authorList>
    </citation>
    <scope>NUCLEOTIDE SEQUENCE [LARGE SCALE GENOMIC DNA]</scope>
    <source>
        <strain evidence="4 5">DSM 26189</strain>
    </source>
</reference>
<evidence type="ECO:0000256" key="1">
    <source>
        <dbReference type="ARBA" id="ARBA00022988"/>
    </source>
</evidence>
<comment type="function">
    <text evidence="3">Required for maturation of urease via the functional incorporation of the urease nickel metallocenter.</text>
</comment>
<keyword evidence="2 3" id="KW-0143">Chaperone</keyword>
<protein>
    <recommendedName>
        <fullName evidence="3">Urease accessory protein UreF</fullName>
    </recommendedName>
</protein>
<dbReference type="Proteomes" id="UP000571950">
    <property type="component" value="Unassembled WGS sequence"/>
</dbReference>
<keyword evidence="3" id="KW-0963">Cytoplasm</keyword>
<comment type="caution">
    <text evidence="4">The sequence shown here is derived from an EMBL/GenBank/DDBJ whole genome shotgun (WGS) entry which is preliminary data.</text>
</comment>
<dbReference type="EMBL" id="JACIDT010000005">
    <property type="protein sequence ID" value="MBB3926028.1"/>
    <property type="molecule type" value="Genomic_DNA"/>
</dbReference>
<dbReference type="InterPro" id="IPR038277">
    <property type="entry name" value="UreF_sf"/>
</dbReference>
<dbReference type="GO" id="GO:0016151">
    <property type="term" value="F:nickel cation binding"/>
    <property type="evidence" value="ECO:0007669"/>
    <property type="project" value="UniProtKB-UniRule"/>
</dbReference>
<dbReference type="AlphaFoldDB" id="A0A7W6BFN1"/>
<keyword evidence="5" id="KW-1185">Reference proteome</keyword>
<keyword evidence="1 3" id="KW-0996">Nickel insertion</keyword>
<dbReference type="PIRSF" id="PIRSF009467">
    <property type="entry name" value="Ureas_acces_UreF"/>
    <property type="match status" value="1"/>
</dbReference>